<dbReference type="PANTHER" id="PTHR32089">
    <property type="entry name" value="METHYL-ACCEPTING CHEMOTAXIS PROTEIN MCPB"/>
    <property type="match status" value="1"/>
</dbReference>
<gene>
    <name evidence="12" type="ORF">BTE48_03440</name>
</gene>
<dbReference type="Pfam" id="PF00672">
    <property type="entry name" value="HAMP"/>
    <property type="match status" value="1"/>
</dbReference>
<evidence type="ECO:0008006" key="14">
    <source>
        <dbReference type="Google" id="ProtNLM"/>
    </source>
</evidence>
<keyword evidence="3 9" id="KW-0812">Transmembrane</keyword>
<dbReference type="Gene3D" id="3.30.450.20">
    <property type="entry name" value="PAS domain"/>
    <property type="match status" value="1"/>
</dbReference>
<dbReference type="PRINTS" id="PR00260">
    <property type="entry name" value="CHEMTRNSDUCR"/>
</dbReference>
<feature type="transmembrane region" description="Helical" evidence="9">
    <location>
        <begin position="191"/>
        <end position="212"/>
    </location>
</feature>
<dbReference type="GO" id="GO:0007165">
    <property type="term" value="P:signal transduction"/>
    <property type="evidence" value="ECO:0007669"/>
    <property type="project" value="UniProtKB-KW"/>
</dbReference>
<feature type="transmembrane region" description="Helical" evidence="9">
    <location>
        <begin position="14"/>
        <end position="33"/>
    </location>
</feature>
<evidence type="ECO:0000256" key="6">
    <source>
        <dbReference type="ARBA" id="ARBA00023224"/>
    </source>
</evidence>
<dbReference type="CDD" id="cd06225">
    <property type="entry name" value="HAMP"/>
    <property type="match status" value="1"/>
</dbReference>
<keyword evidence="6 8" id="KW-0807">Transducer</keyword>
<dbReference type="Pfam" id="PF00015">
    <property type="entry name" value="MCPsignal"/>
    <property type="match status" value="1"/>
</dbReference>
<dbReference type="InterPro" id="IPR003660">
    <property type="entry name" value="HAMP_dom"/>
</dbReference>
<feature type="domain" description="Methyl-accepting transducer" evidence="10">
    <location>
        <begin position="272"/>
        <end position="508"/>
    </location>
</feature>
<dbReference type="SUPFAM" id="SSF58104">
    <property type="entry name" value="Methyl-accepting chemotaxis protein (MCP) signaling domain"/>
    <property type="match status" value="1"/>
</dbReference>
<dbReference type="AlphaFoldDB" id="A0A1T4QEC3"/>
<accession>A0A1T4QEC3</accession>
<keyword evidence="4 9" id="KW-1133">Transmembrane helix</keyword>
<dbReference type="Proteomes" id="UP000191418">
    <property type="component" value="Unassembled WGS sequence"/>
</dbReference>
<dbReference type="PROSITE" id="PS50111">
    <property type="entry name" value="CHEMOTAXIS_TRANSDUC_2"/>
    <property type="match status" value="1"/>
</dbReference>
<comment type="similarity">
    <text evidence="7">Belongs to the methyl-accepting chemotaxis (MCP) protein family.</text>
</comment>
<evidence type="ECO:0000256" key="2">
    <source>
        <dbReference type="ARBA" id="ARBA00022475"/>
    </source>
</evidence>
<dbReference type="Gene3D" id="1.10.287.950">
    <property type="entry name" value="Methyl-accepting chemotaxis protein"/>
    <property type="match status" value="1"/>
</dbReference>
<evidence type="ECO:0000256" key="7">
    <source>
        <dbReference type="ARBA" id="ARBA00029447"/>
    </source>
</evidence>
<evidence type="ECO:0000256" key="3">
    <source>
        <dbReference type="ARBA" id="ARBA00022692"/>
    </source>
</evidence>
<organism evidence="12 13">
    <name type="scientific">Oceanospirillum multiglobuliferum</name>
    <dbReference type="NCBI Taxonomy" id="64969"/>
    <lineage>
        <taxon>Bacteria</taxon>
        <taxon>Pseudomonadati</taxon>
        <taxon>Pseudomonadota</taxon>
        <taxon>Gammaproteobacteria</taxon>
        <taxon>Oceanospirillales</taxon>
        <taxon>Oceanospirillaceae</taxon>
        <taxon>Oceanospirillum</taxon>
    </lineage>
</organism>
<reference evidence="12 13" key="1">
    <citation type="submission" date="2017-01" db="EMBL/GenBank/DDBJ databases">
        <title>Genome Sequencing of a Marine Spirillum, Oceanospirillum multiglobuliferum ATCC 33336, from Japan.</title>
        <authorList>
            <person name="Carney J.G."/>
            <person name="Trachtenberg A.M."/>
            <person name="Rheaume B.A."/>
            <person name="Linnane J.D."/>
            <person name="Pitts N.L."/>
            <person name="Mykles D.L."/>
            <person name="Maclea K.S."/>
        </authorList>
    </citation>
    <scope>NUCLEOTIDE SEQUENCE [LARGE SCALE GENOMIC DNA]</scope>
    <source>
        <strain evidence="12 13">ATCC 33336</strain>
    </source>
</reference>
<dbReference type="InterPro" id="IPR004089">
    <property type="entry name" value="MCPsignal_dom"/>
</dbReference>
<dbReference type="EMBL" id="MTSM01000003">
    <property type="protein sequence ID" value="OPX56492.1"/>
    <property type="molecule type" value="Genomic_DNA"/>
</dbReference>
<dbReference type="GO" id="GO:0004888">
    <property type="term" value="F:transmembrane signaling receptor activity"/>
    <property type="evidence" value="ECO:0007669"/>
    <property type="project" value="InterPro"/>
</dbReference>
<dbReference type="PANTHER" id="PTHR32089:SF119">
    <property type="entry name" value="METHYL-ACCEPTING CHEMOTAXIS PROTEIN CTPL"/>
    <property type="match status" value="1"/>
</dbReference>
<evidence type="ECO:0000256" key="8">
    <source>
        <dbReference type="PROSITE-ProRule" id="PRU00284"/>
    </source>
</evidence>
<dbReference type="RefSeq" id="WP_078745471.1">
    <property type="nucleotide sequence ID" value="NZ_FUXG01000011.1"/>
</dbReference>
<protein>
    <recommendedName>
        <fullName evidence="14">Chemotaxis protein</fullName>
    </recommendedName>
</protein>
<comment type="subcellular location">
    <subcellularLocation>
        <location evidence="1">Cell membrane</location>
        <topology evidence="1">Multi-pass membrane protein</topology>
    </subcellularLocation>
</comment>
<evidence type="ECO:0000313" key="12">
    <source>
        <dbReference type="EMBL" id="OPX56492.1"/>
    </source>
</evidence>
<dbReference type="InterPro" id="IPR033480">
    <property type="entry name" value="sCache_2"/>
</dbReference>
<proteinExistence type="inferred from homology"/>
<dbReference type="Pfam" id="PF17200">
    <property type="entry name" value="sCache_2"/>
    <property type="match status" value="1"/>
</dbReference>
<dbReference type="GO" id="GO:0006935">
    <property type="term" value="P:chemotaxis"/>
    <property type="evidence" value="ECO:0007669"/>
    <property type="project" value="InterPro"/>
</dbReference>
<feature type="domain" description="HAMP" evidence="11">
    <location>
        <begin position="213"/>
        <end position="267"/>
    </location>
</feature>
<dbReference type="InterPro" id="IPR004090">
    <property type="entry name" value="Chemotax_Me-accpt_rcpt"/>
</dbReference>
<dbReference type="SMART" id="SM00304">
    <property type="entry name" value="HAMP"/>
    <property type="match status" value="1"/>
</dbReference>
<keyword evidence="2" id="KW-1003">Cell membrane</keyword>
<dbReference type="STRING" id="64969.SAMN02745127_01873"/>
<dbReference type="PROSITE" id="PS50885">
    <property type="entry name" value="HAMP"/>
    <property type="match status" value="1"/>
</dbReference>
<keyword evidence="13" id="KW-1185">Reference proteome</keyword>
<dbReference type="OrthoDB" id="6376221at2"/>
<dbReference type="CDD" id="cd11386">
    <property type="entry name" value="MCP_signal"/>
    <property type="match status" value="1"/>
</dbReference>
<comment type="caution">
    <text evidence="12">The sequence shown here is derived from an EMBL/GenBank/DDBJ whole genome shotgun (WGS) entry which is preliminary data.</text>
</comment>
<evidence type="ECO:0000259" key="11">
    <source>
        <dbReference type="PROSITE" id="PS50885"/>
    </source>
</evidence>
<evidence type="ECO:0000256" key="9">
    <source>
        <dbReference type="SAM" id="Phobius"/>
    </source>
</evidence>
<evidence type="ECO:0000313" key="13">
    <source>
        <dbReference type="Proteomes" id="UP000191418"/>
    </source>
</evidence>
<evidence type="ECO:0000256" key="5">
    <source>
        <dbReference type="ARBA" id="ARBA00023136"/>
    </source>
</evidence>
<evidence type="ECO:0000256" key="4">
    <source>
        <dbReference type="ARBA" id="ARBA00022989"/>
    </source>
</evidence>
<keyword evidence="5 9" id="KW-0472">Membrane</keyword>
<dbReference type="GO" id="GO:0005886">
    <property type="term" value="C:plasma membrane"/>
    <property type="evidence" value="ECO:0007669"/>
    <property type="project" value="UniProtKB-SubCell"/>
</dbReference>
<evidence type="ECO:0000259" key="10">
    <source>
        <dbReference type="PROSITE" id="PS50111"/>
    </source>
</evidence>
<sequence>METLFRRLPIKQRIWLILLLAFIGMALMLFIVLKQERASFTELKHTEIRHLTESVVSMVADLDQRVIKGELTLAEAQKNALERIQSMRFNTTDYFWVQDLNNTILMHPTASMIGRNLTETKDVKGSRFFDSLGQQLRKSGEGSEHYYWNRPGSDKPVPKLSYAKAYTNWGWAVGTGVYIDDIEAQFWKQAISVLTSAAILMAILVVISSLLARSITRPLVATVNALKDISEGDGDLTVRMRVRGNDEITGLTRYFNAFAEKVHQVMIQVNQASSSVSAAAEELSSITEEGTRNTNQQAKETDQVATAIHEMATTVHEVAQNAGEAASAANRADQEAKQGKVRVENAIKAISTLSEQIKGSATVIQRLRSDSQNIGTVLDVIRGIAEQTNLLALNAAIEAARAGEQGRGFAVVADEVRTLAQRTQQSTDEIQSMIQQLQSAAAEAVSSIDNSLISTEKTVTTATEAGTSLDSILLAVESIRDMNDMIASAAEEQSLVAEEINRNVVNIVDLSQMTSESTSQVSHASDELANQSDRLHALVRQFKI</sequence>
<name>A0A1T4QEC3_9GAMM</name>
<dbReference type="FunFam" id="1.10.287.950:FF:000001">
    <property type="entry name" value="Methyl-accepting chemotaxis sensory transducer"/>
    <property type="match status" value="1"/>
</dbReference>
<dbReference type="SMART" id="SM00283">
    <property type="entry name" value="MA"/>
    <property type="match status" value="1"/>
</dbReference>
<dbReference type="SMART" id="SM01049">
    <property type="entry name" value="Cache_2"/>
    <property type="match status" value="1"/>
</dbReference>
<evidence type="ECO:0000256" key="1">
    <source>
        <dbReference type="ARBA" id="ARBA00004651"/>
    </source>
</evidence>